<feature type="domain" description="SnoaL-like" evidence="1">
    <location>
        <begin position="28"/>
        <end position="129"/>
    </location>
</feature>
<protein>
    <recommendedName>
        <fullName evidence="1">SnoaL-like domain-containing protein</fullName>
    </recommendedName>
</protein>
<reference evidence="2 3" key="1">
    <citation type="submission" date="2015-09" db="EMBL/GenBank/DDBJ databases">
        <title>Draft genome of a European isolate of the apple canker pathogen Neonectria ditissima.</title>
        <authorList>
            <person name="Gomez-Cortecero A."/>
            <person name="Harrison R.J."/>
            <person name="Armitage A.D."/>
        </authorList>
    </citation>
    <scope>NUCLEOTIDE SEQUENCE [LARGE SCALE GENOMIC DNA]</scope>
    <source>
        <strain evidence="2 3">R09/05</strain>
    </source>
</reference>
<dbReference type="Gene3D" id="3.10.450.50">
    <property type="match status" value="1"/>
</dbReference>
<organism evidence="2 3">
    <name type="scientific">Neonectria ditissima</name>
    <dbReference type="NCBI Taxonomy" id="78410"/>
    <lineage>
        <taxon>Eukaryota</taxon>
        <taxon>Fungi</taxon>
        <taxon>Dikarya</taxon>
        <taxon>Ascomycota</taxon>
        <taxon>Pezizomycotina</taxon>
        <taxon>Sordariomycetes</taxon>
        <taxon>Hypocreomycetidae</taxon>
        <taxon>Hypocreales</taxon>
        <taxon>Nectriaceae</taxon>
        <taxon>Neonectria</taxon>
    </lineage>
</organism>
<dbReference type="EMBL" id="LKCW01000132">
    <property type="protein sequence ID" value="KPM38512.1"/>
    <property type="molecule type" value="Genomic_DNA"/>
</dbReference>
<gene>
    <name evidence="2" type="ORF">AK830_g8044</name>
</gene>
<dbReference type="OrthoDB" id="4158114at2759"/>
<dbReference type="Pfam" id="PF12680">
    <property type="entry name" value="SnoaL_2"/>
    <property type="match status" value="1"/>
</dbReference>
<dbReference type="PANTHER" id="PTHR41252">
    <property type="entry name" value="BLR2505 PROTEIN"/>
    <property type="match status" value="1"/>
</dbReference>
<evidence type="ECO:0000259" key="1">
    <source>
        <dbReference type="Pfam" id="PF12680"/>
    </source>
</evidence>
<accession>A0A0P7BCC1</accession>
<evidence type="ECO:0000313" key="2">
    <source>
        <dbReference type="EMBL" id="KPM38512.1"/>
    </source>
</evidence>
<name>A0A0P7BCC1_9HYPO</name>
<dbReference type="InterPro" id="IPR032710">
    <property type="entry name" value="NTF2-like_dom_sf"/>
</dbReference>
<dbReference type="Proteomes" id="UP000050424">
    <property type="component" value="Unassembled WGS sequence"/>
</dbReference>
<comment type="caution">
    <text evidence="2">The sequence shown here is derived from an EMBL/GenBank/DDBJ whole genome shotgun (WGS) entry which is preliminary data.</text>
</comment>
<dbReference type="AlphaFoldDB" id="A0A0P7BCC1"/>
<proteinExistence type="predicted"/>
<sequence>MAPTTNTARAVLDTFYEEERKYMKASPETRDFSGIAAILAPNFSMEQTSALPYAGLYRGPEGMEDWIRRMADYFDIVDVQNPEIFEKEGSDRVVVLSRVHFRVRKTGEDLFFPLSQTVTVDLEKGVIVEFRAFYWDVQEVNRALGYKP</sequence>
<keyword evidence="3" id="KW-1185">Reference proteome</keyword>
<dbReference type="SUPFAM" id="SSF54427">
    <property type="entry name" value="NTF2-like"/>
    <property type="match status" value="1"/>
</dbReference>
<evidence type="ECO:0000313" key="3">
    <source>
        <dbReference type="Proteomes" id="UP000050424"/>
    </source>
</evidence>
<dbReference type="InterPro" id="IPR037401">
    <property type="entry name" value="SnoaL-like"/>
</dbReference>
<dbReference type="PANTHER" id="PTHR41252:SF1">
    <property type="entry name" value="BLR2505 PROTEIN"/>
    <property type="match status" value="1"/>
</dbReference>